<dbReference type="GO" id="GO:0005737">
    <property type="term" value="C:cytoplasm"/>
    <property type="evidence" value="ECO:0007669"/>
    <property type="project" value="UniProtKB-SubCell"/>
</dbReference>
<dbReference type="FunFam" id="3.30.420.10:FF:000006">
    <property type="entry name" value="Ribonuclease HII"/>
    <property type="match status" value="1"/>
</dbReference>
<dbReference type="NCBIfam" id="NF000595">
    <property type="entry name" value="PRK00015.1-3"/>
    <property type="match status" value="1"/>
</dbReference>
<feature type="domain" description="RNase H type-2" evidence="17">
    <location>
        <begin position="13"/>
        <end position="204"/>
    </location>
</feature>
<dbReference type="InterPro" id="IPR022898">
    <property type="entry name" value="RNase_HII"/>
</dbReference>
<dbReference type="GO" id="GO:0003723">
    <property type="term" value="F:RNA binding"/>
    <property type="evidence" value="ECO:0007669"/>
    <property type="project" value="UniProtKB-UniRule"/>
</dbReference>
<keyword evidence="9 14" id="KW-0540">Nuclease</keyword>
<keyword evidence="10 14" id="KW-0479">Metal-binding</keyword>
<dbReference type="InterPro" id="IPR012337">
    <property type="entry name" value="RNaseH-like_sf"/>
</dbReference>
<evidence type="ECO:0000313" key="18">
    <source>
        <dbReference type="EMBL" id="TLD69880.1"/>
    </source>
</evidence>
<dbReference type="Gene3D" id="3.30.420.10">
    <property type="entry name" value="Ribonuclease H-like superfamily/Ribonuclease H"/>
    <property type="match status" value="1"/>
</dbReference>
<evidence type="ECO:0000256" key="13">
    <source>
        <dbReference type="ARBA" id="ARBA00023211"/>
    </source>
</evidence>
<evidence type="ECO:0000256" key="4">
    <source>
        <dbReference type="ARBA" id="ARBA00004496"/>
    </source>
</evidence>
<dbReference type="InterPro" id="IPR001352">
    <property type="entry name" value="RNase_HII/HIII"/>
</dbReference>
<accession>A0A5R8KC53</accession>
<dbReference type="GO" id="GO:0004523">
    <property type="term" value="F:RNA-DNA hybrid ribonuclease activity"/>
    <property type="evidence" value="ECO:0007669"/>
    <property type="project" value="UniProtKB-UniRule"/>
</dbReference>
<evidence type="ECO:0000256" key="15">
    <source>
        <dbReference type="PROSITE-ProRule" id="PRU01319"/>
    </source>
</evidence>
<feature type="binding site" evidence="14 15">
    <location>
        <position position="19"/>
    </location>
    <ligand>
        <name>a divalent metal cation</name>
        <dbReference type="ChEBI" id="CHEBI:60240"/>
    </ligand>
</feature>
<comment type="cofactor">
    <cofactor evidence="2">
        <name>Mg(2+)</name>
        <dbReference type="ChEBI" id="CHEBI:18420"/>
    </cofactor>
</comment>
<name>A0A5R8KC53_9BACT</name>
<dbReference type="PANTHER" id="PTHR10954">
    <property type="entry name" value="RIBONUCLEASE H2 SUBUNIT A"/>
    <property type="match status" value="1"/>
</dbReference>
<evidence type="ECO:0000256" key="2">
    <source>
        <dbReference type="ARBA" id="ARBA00001946"/>
    </source>
</evidence>
<evidence type="ECO:0000256" key="12">
    <source>
        <dbReference type="ARBA" id="ARBA00022801"/>
    </source>
</evidence>
<comment type="similarity">
    <text evidence="5 14 16">Belongs to the RNase HII family.</text>
</comment>
<dbReference type="Pfam" id="PF01351">
    <property type="entry name" value="RNase_HII"/>
    <property type="match status" value="1"/>
</dbReference>
<dbReference type="SUPFAM" id="SSF53098">
    <property type="entry name" value="Ribonuclease H-like"/>
    <property type="match status" value="1"/>
</dbReference>
<evidence type="ECO:0000256" key="16">
    <source>
        <dbReference type="RuleBase" id="RU003515"/>
    </source>
</evidence>
<evidence type="ECO:0000256" key="8">
    <source>
        <dbReference type="ARBA" id="ARBA00022490"/>
    </source>
</evidence>
<keyword evidence="12 14" id="KW-0378">Hydrolase</keyword>
<dbReference type="InterPro" id="IPR024567">
    <property type="entry name" value="RNase_HII/HIII_dom"/>
</dbReference>
<dbReference type="HAMAP" id="MF_00052_B">
    <property type="entry name" value="RNase_HII_B"/>
    <property type="match status" value="1"/>
</dbReference>
<dbReference type="GO" id="GO:0006298">
    <property type="term" value="P:mismatch repair"/>
    <property type="evidence" value="ECO:0007669"/>
    <property type="project" value="TreeGrafter"/>
</dbReference>
<dbReference type="InterPro" id="IPR036397">
    <property type="entry name" value="RNaseH_sf"/>
</dbReference>
<evidence type="ECO:0000256" key="7">
    <source>
        <dbReference type="ARBA" id="ARBA00019179"/>
    </source>
</evidence>
<dbReference type="GO" id="GO:0032299">
    <property type="term" value="C:ribonuclease H2 complex"/>
    <property type="evidence" value="ECO:0007669"/>
    <property type="project" value="TreeGrafter"/>
</dbReference>
<comment type="cofactor">
    <cofactor evidence="14 15">
        <name>Mn(2+)</name>
        <dbReference type="ChEBI" id="CHEBI:29035"/>
    </cofactor>
    <cofactor evidence="14 15">
        <name>Mg(2+)</name>
        <dbReference type="ChEBI" id="CHEBI:18420"/>
    </cofactor>
    <text evidence="14 15">Manganese or magnesium. Binds 1 divalent metal ion per monomer in the absence of substrate. May bind a second metal ion after substrate binding.</text>
</comment>
<dbReference type="PROSITE" id="PS51975">
    <property type="entry name" value="RNASE_H_2"/>
    <property type="match status" value="1"/>
</dbReference>
<comment type="caution">
    <text evidence="18">The sequence shown here is derived from an EMBL/GenBank/DDBJ whole genome shotgun (WGS) entry which is preliminary data.</text>
</comment>
<evidence type="ECO:0000256" key="9">
    <source>
        <dbReference type="ARBA" id="ARBA00022722"/>
    </source>
</evidence>
<gene>
    <name evidence="14" type="primary">rnhB</name>
    <name evidence="18" type="ORF">FEM03_15540</name>
</gene>
<feature type="binding site" evidence="14 15">
    <location>
        <position position="112"/>
    </location>
    <ligand>
        <name>a divalent metal cation</name>
        <dbReference type="ChEBI" id="CHEBI:60240"/>
    </ligand>
</feature>
<evidence type="ECO:0000259" key="17">
    <source>
        <dbReference type="PROSITE" id="PS51975"/>
    </source>
</evidence>
<evidence type="ECO:0000256" key="1">
    <source>
        <dbReference type="ARBA" id="ARBA00000077"/>
    </source>
</evidence>
<comment type="catalytic activity">
    <reaction evidence="1 14 15 16">
        <text>Endonucleolytic cleavage to 5'-phosphomonoester.</text>
        <dbReference type="EC" id="3.1.26.4"/>
    </reaction>
</comment>
<dbReference type="PANTHER" id="PTHR10954:SF18">
    <property type="entry name" value="RIBONUCLEASE HII"/>
    <property type="match status" value="1"/>
</dbReference>
<comment type="subcellular location">
    <subcellularLocation>
        <location evidence="4 14">Cytoplasm</location>
    </subcellularLocation>
</comment>
<evidence type="ECO:0000256" key="14">
    <source>
        <dbReference type="HAMAP-Rule" id="MF_00052"/>
    </source>
</evidence>
<keyword evidence="19" id="KW-1185">Reference proteome</keyword>
<evidence type="ECO:0000256" key="6">
    <source>
        <dbReference type="ARBA" id="ARBA00012180"/>
    </source>
</evidence>
<keyword evidence="8 14" id="KW-0963">Cytoplasm</keyword>
<dbReference type="CDD" id="cd07182">
    <property type="entry name" value="RNase_HII_bacteria_HII_like"/>
    <property type="match status" value="1"/>
</dbReference>
<dbReference type="EC" id="3.1.26.4" evidence="6 14"/>
<evidence type="ECO:0000256" key="3">
    <source>
        <dbReference type="ARBA" id="ARBA00004065"/>
    </source>
</evidence>
<reference evidence="18 19" key="1">
    <citation type="submission" date="2019-05" db="EMBL/GenBank/DDBJ databases">
        <title>Verrucobacter flavum gen. nov., sp. nov. a new member of the family Verrucomicrobiaceae.</title>
        <authorList>
            <person name="Szuroczki S."/>
            <person name="Abbaszade G."/>
            <person name="Szabo A."/>
            <person name="Felfoldi T."/>
            <person name="Schumann P."/>
            <person name="Boka K."/>
            <person name="Keki Z."/>
            <person name="Toumi M."/>
            <person name="Toth E."/>
        </authorList>
    </citation>
    <scope>NUCLEOTIDE SEQUENCE [LARGE SCALE GENOMIC DNA]</scope>
    <source>
        <strain evidence="18 19">MG-N-17</strain>
    </source>
</reference>
<keyword evidence="11 14" id="KW-0255">Endonuclease</keyword>
<dbReference type="EMBL" id="VAUV01000011">
    <property type="protein sequence ID" value="TLD69880.1"/>
    <property type="molecule type" value="Genomic_DNA"/>
</dbReference>
<evidence type="ECO:0000313" key="19">
    <source>
        <dbReference type="Proteomes" id="UP000306196"/>
    </source>
</evidence>
<dbReference type="GO" id="GO:0043137">
    <property type="term" value="P:DNA replication, removal of RNA primer"/>
    <property type="evidence" value="ECO:0007669"/>
    <property type="project" value="TreeGrafter"/>
</dbReference>
<organism evidence="18 19">
    <name type="scientific">Phragmitibacter flavus</name>
    <dbReference type="NCBI Taxonomy" id="2576071"/>
    <lineage>
        <taxon>Bacteria</taxon>
        <taxon>Pseudomonadati</taxon>
        <taxon>Verrucomicrobiota</taxon>
        <taxon>Verrucomicrobiia</taxon>
        <taxon>Verrucomicrobiales</taxon>
        <taxon>Verrucomicrobiaceae</taxon>
        <taxon>Phragmitibacter</taxon>
    </lineage>
</organism>
<proteinExistence type="inferred from homology"/>
<dbReference type="NCBIfam" id="NF000594">
    <property type="entry name" value="PRK00015.1-1"/>
    <property type="match status" value="1"/>
</dbReference>
<dbReference type="GO" id="GO:0030145">
    <property type="term" value="F:manganese ion binding"/>
    <property type="evidence" value="ECO:0007669"/>
    <property type="project" value="UniProtKB-UniRule"/>
</dbReference>
<comment type="function">
    <text evidence="3 14 16">Endonuclease that specifically degrades the RNA of RNA-DNA hybrids.</text>
</comment>
<evidence type="ECO:0000256" key="10">
    <source>
        <dbReference type="ARBA" id="ARBA00022723"/>
    </source>
</evidence>
<dbReference type="OrthoDB" id="9803420at2"/>
<evidence type="ECO:0000256" key="11">
    <source>
        <dbReference type="ARBA" id="ARBA00022759"/>
    </source>
</evidence>
<evidence type="ECO:0000256" key="5">
    <source>
        <dbReference type="ARBA" id="ARBA00007383"/>
    </source>
</evidence>
<keyword evidence="13 14" id="KW-0464">Manganese</keyword>
<protein>
    <recommendedName>
        <fullName evidence="7 14">Ribonuclease HII</fullName>
        <shortName evidence="14">RNase HII</shortName>
        <ecNumber evidence="6 14">3.1.26.4</ecNumber>
    </recommendedName>
</protein>
<feature type="binding site" evidence="14 15">
    <location>
        <position position="20"/>
    </location>
    <ligand>
        <name>a divalent metal cation</name>
        <dbReference type="ChEBI" id="CHEBI:60240"/>
    </ligand>
</feature>
<dbReference type="AlphaFoldDB" id="A0A5R8KC53"/>
<sequence>MAHERSWRERGFARVAGVDEAGRGPLAGPVHVAAVVLPDGFEHADLHDSKQLSEAARERIFEELTGRADVAWSLVVVEVLEVDRINVLQAARVGMRRAVLALQPVPEVVLVDGLEVPDFPFRQEALVKGDARSLSIAAASVIAKVSRDRYMRELAKEFPEYGFERHKGYGTAAHLAALQEHGPCVHHRISFSPVAQLTFSFDAA</sequence>
<dbReference type="Proteomes" id="UP000306196">
    <property type="component" value="Unassembled WGS sequence"/>
</dbReference>